<name>A0A1N7KV03_9RHOB</name>
<keyword evidence="4" id="KW-0904">Protein phosphatase</keyword>
<dbReference type="EC" id="3.1.3.48" evidence="2"/>
<dbReference type="InterPro" id="IPR017867">
    <property type="entry name" value="Tyr_phospatase_low_mol_wt"/>
</dbReference>
<evidence type="ECO:0000256" key="3">
    <source>
        <dbReference type="ARBA" id="ARBA00022801"/>
    </source>
</evidence>
<sequence>MTTSILFVCLGNICRSPSAEGVVRAKAARRGLDLRLDSAGTGDWHVGKPPYPPMIAAAGARGYDLTDLRARQVNRADFDRFDLIVAMDGENLSDLRAMRPESGAEVMLFTDALEEPGTDHVPDPYYTRDFEGALDLVERAAEALLDRIAGRA</sequence>
<dbReference type="CDD" id="cd16343">
    <property type="entry name" value="LMWPTP"/>
    <property type="match status" value="1"/>
</dbReference>
<dbReference type="PANTHER" id="PTHR11717">
    <property type="entry name" value="LOW MOLECULAR WEIGHT PROTEIN TYROSINE PHOSPHATASE"/>
    <property type="match status" value="1"/>
</dbReference>
<feature type="active site" evidence="5">
    <location>
        <position position="15"/>
    </location>
</feature>
<accession>A0A1N7KV03</accession>
<evidence type="ECO:0000313" key="7">
    <source>
        <dbReference type="EMBL" id="SIS65381.1"/>
    </source>
</evidence>
<dbReference type="SMART" id="SM00226">
    <property type="entry name" value="LMWPc"/>
    <property type="match status" value="1"/>
</dbReference>
<dbReference type="OrthoDB" id="9784339at2"/>
<dbReference type="InterPro" id="IPR050438">
    <property type="entry name" value="LMW_PTPase"/>
</dbReference>
<dbReference type="GO" id="GO:0004725">
    <property type="term" value="F:protein tyrosine phosphatase activity"/>
    <property type="evidence" value="ECO:0007669"/>
    <property type="project" value="UniProtKB-EC"/>
</dbReference>
<evidence type="ECO:0000259" key="6">
    <source>
        <dbReference type="SMART" id="SM00226"/>
    </source>
</evidence>
<feature type="active site" description="Nucleophile" evidence="5">
    <location>
        <position position="9"/>
    </location>
</feature>
<feature type="domain" description="Phosphotyrosine protein phosphatase I" evidence="6">
    <location>
        <begin position="3"/>
        <end position="147"/>
    </location>
</feature>
<dbReference type="InterPro" id="IPR023485">
    <property type="entry name" value="Ptyr_pPase"/>
</dbReference>
<keyword evidence="3" id="KW-0378">Hydrolase</keyword>
<evidence type="ECO:0000256" key="4">
    <source>
        <dbReference type="ARBA" id="ARBA00022912"/>
    </source>
</evidence>
<dbReference type="Proteomes" id="UP000186684">
    <property type="component" value="Unassembled WGS sequence"/>
</dbReference>
<evidence type="ECO:0000256" key="1">
    <source>
        <dbReference type="ARBA" id="ARBA00011063"/>
    </source>
</evidence>
<organism evidence="7 8">
    <name type="scientific">Roseivivax lentus</name>
    <dbReference type="NCBI Taxonomy" id="633194"/>
    <lineage>
        <taxon>Bacteria</taxon>
        <taxon>Pseudomonadati</taxon>
        <taxon>Pseudomonadota</taxon>
        <taxon>Alphaproteobacteria</taxon>
        <taxon>Rhodobacterales</taxon>
        <taxon>Roseobacteraceae</taxon>
        <taxon>Roseivivax</taxon>
    </lineage>
</organism>
<dbReference type="AlphaFoldDB" id="A0A1N7KV03"/>
<evidence type="ECO:0000256" key="2">
    <source>
        <dbReference type="ARBA" id="ARBA00013064"/>
    </source>
</evidence>
<dbReference type="PANTHER" id="PTHR11717:SF7">
    <property type="entry name" value="LOW MOLECULAR WEIGHT PHOSPHOTYROSINE PROTEIN PHOSPHATASE"/>
    <property type="match status" value="1"/>
</dbReference>
<proteinExistence type="inferred from homology"/>
<protein>
    <recommendedName>
        <fullName evidence="2">protein-tyrosine-phosphatase</fullName>
        <ecNumber evidence="2">3.1.3.48</ecNumber>
    </recommendedName>
</protein>
<dbReference type="RefSeq" id="WP_076445337.1">
    <property type="nucleotide sequence ID" value="NZ_FTOQ01000002.1"/>
</dbReference>
<dbReference type="Pfam" id="PF01451">
    <property type="entry name" value="LMWPc"/>
    <property type="match status" value="1"/>
</dbReference>
<dbReference type="STRING" id="633194.SAMN05421759_10291"/>
<feature type="active site" description="Proton donor" evidence="5">
    <location>
        <position position="123"/>
    </location>
</feature>
<dbReference type="SUPFAM" id="SSF52788">
    <property type="entry name" value="Phosphotyrosine protein phosphatases I"/>
    <property type="match status" value="1"/>
</dbReference>
<reference evidence="8" key="1">
    <citation type="submission" date="2017-01" db="EMBL/GenBank/DDBJ databases">
        <authorList>
            <person name="Varghese N."/>
            <person name="Submissions S."/>
        </authorList>
    </citation>
    <scope>NUCLEOTIDE SEQUENCE [LARGE SCALE GENOMIC DNA]</scope>
    <source>
        <strain evidence="8">DSM 29430</strain>
    </source>
</reference>
<dbReference type="EMBL" id="FTOQ01000002">
    <property type="protein sequence ID" value="SIS65381.1"/>
    <property type="molecule type" value="Genomic_DNA"/>
</dbReference>
<evidence type="ECO:0000256" key="5">
    <source>
        <dbReference type="PIRSR" id="PIRSR617867-1"/>
    </source>
</evidence>
<dbReference type="Gene3D" id="3.40.50.2300">
    <property type="match status" value="1"/>
</dbReference>
<keyword evidence="8" id="KW-1185">Reference proteome</keyword>
<dbReference type="PRINTS" id="PR00719">
    <property type="entry name" value="LMWPTPASE"/>
</dbReference>
<comment type="similarity">
    <text evidence="1">Belongs to the low molecular weight phosphotyrosine protein phosphatase family.</text>
</comment>
<gene>
    <name evidence="7" type="ORF">SAMN05421759_10291</name>
</gene>
<evidence type="ECO:0000313" key="8">
    <source>
        <dbReference type="Proteomes" id="UP000186684"/>
    </source>
</evidence>
<dbReference type="InterPro" id="IPR036196">
    <property type="entry name" value="Ptyr_pPase_sf"/>
</dbReference>